<keyword evidence="1" id="KW-0732">Signal</keyword>
<reference evidence="2 3" key="1">
    <citation type="submission" date="2019-08" db="EMBL/GenBank/DDBJ databases">
        <title>In-depth cultivation of the pig gut microbiome towards novel bacterial diversity and tailored functional studies.</title>
        <authorList>
            <person name="Wylensek D."/>
            <person name="Hitch T.C.A."/>
            <person name="Clavel T."/>
        </authorList>
    </citation>
    <scope>NUCLEOTIDE SEQUENCE [LARGE SCALE GENOMIC DNA]</scope>
    <source>
        <strain evidence="2 3">BBE-744-WT-12</strain>
    </source>
</reference>
<evidence type="ECO:0000313" key="3">
    <source>
        <dbReference type="Proteomes" id="UP000435649"/>
    </source>
</evidence>
<feature type="chain" id="PRO_5032290004" description="Penicillin-binding protein activator LpoB" evidence="1">
    <location>
        <begin position="18"/>
        <end position="215"/>
    </location>
</feature>
<dbReference type="Proteomes" id="UP000435649">
    <property type="component" value="Unassembled WGS sequence"/>
</dbReference>
<dbReference type="InterPro" id="IPR014094">
    <property type="entry name" value="LpoB"/>
</dbReference>
<sequence>MKTIMLFAAGLVAAGLAAGCSSTKTTTFDPTDPGANTARALGTVSQAECFMAARAAAENAMASPSFDRFLAQYRREKGDTLAVPLMQVGHLQNKTDDPNLQMGLVTDELCTALLNSGKVEVTLATGRDASATFSEARDLRKDDNFNQSTVAKKGRLEAPRLSLEGGILWNRVDTDGEKVQVYSFNLKLADIDTGKVIWTYNKPFGTKKIKGSFGW</sequence>
<dbReference type="EMBL" id="VUNS01000019">
    <property type="protein sequence ID" value="MST98485.1"/>
    <property type="molecule type" value="Genomic_DNA"/>
</dbReference>
<evidence type="ECO:0008006" key="4">
    <source>
        <dbReference type="Google" id="ProtNLM"/>
    </source>
</evidence>
<feature type="signal peptide" evidence="1">
    <location>
        <begin position="1"/>
        <end position="17"/>
    </location>
</feature>
<protein>
    <recommendedName>
        <fullName evidence="4">Penicillin-binding protein activator LpoB</fullName>
    </recommendedName>
</protein>
<evidence type="ECO:0000313" key="2">
    <source>
        <dbReference type="EMBL" id="MST98485.1"/>
    </source>
</evidence>
<name>A0A844G6G8_9BACT</name>
<accession>A0A844G6G8</accession>
<dbReference type="AlphaFoldDB" id="A0A844G6G8"/>
<comment type="caution">
    <text evidence="2">The sequence shown here is derived from an EMBL/GenBank/DDBJ whole genome shotgun (WGS) entry which is preliminary data.</text>
</comment>
<keyword evidence="3" id="KW-1185">Reference proteome</keyword>
<organism evidence="2 3">
    <name type="scientific">Victivallis lenta</name>
    <dbReference type="NCBI Taxonomy" id="2606640"/>
    <lineage>
        <taxon>Bacteria</taxon>
        <taxon>Pseudomonadati</taxon>
        <taxon>Lentisphaerota</taxon>
        <taxon>Lentisphaeria</taxon>
        <taxon>Victivallales</taxon>
        <taxon>Victivallaceae</taxon>
        <taxon>Victivallis</taxon>
    </lineage>
</organism>
<dbReference type="PROSITE" id="PS51257">
    <property type="entry name" value="PROKAR_LIPOPROTEIN"/>
    <property type="match status" value="1"/>
</dbReference>
<proteinExistence type="predicted"/>
<gene>
    <name evidence="2" type="ORF">FYJ85_15695</name>
</gene>
<evidence type="ECO:0000256" key="1">
    <source>
        <dbReference type="SAM" id="SignalP"/>
    </source>
</evidence>
<dbReference type="Pfam" id="PF13036">
    <property type="entry name" value="LpoB"/>
    <property type="match status" value="1"/>
</dbReference>
<dbReference type="Gene3D" id="3.40.50.10610">
    <property type="entry name" value="ABC-type transport auxiliary lipoprotein component"/>
    <property type="match status" value="1"/>
</dbReference>
<dbReference type="RefSeq" id="WP_106051304.1">
    <property type="nucleotide sequence ID" value="NZ_CALXOB010000052.1"/>
</dbReference>